<proteinExistence type="predicted"/>
<protein>
    <submittedName>
        <fullName evidence="2">19836_t:CDS:1</fullName>
    </submittedName>
</protein>
<keyword evidence="3" id="KW-1185">Reference proteome</keyword>
<comment type="caution">
    <text evidence="2">The sequence shown here is derived from an EMBL/GenBank/DDBJ whole genome shotgun (WGS) entry which is preliminary data.</text>
</comment>
<evidence type="ECO:0000313" key="3">
    <source>
        <dbReference type="Proteomes" id="UP000789396"/>
    </source>
</evidence>
<gene>
    <name evidence="2" type="ORF">RFULGI_LOCUS7561</name>
</gene>
<accession>A0A9N9D8H4</accession>
<evidence type="ECO:0000256" key="1">
    <source>
        <dbReference type="SAM" id="Coils"/>
    </source>
</evidence>
<organism evidence="2 3">
    <name type="scientific">Racocetra fulgida</name>
    <dbReference type="NCBI Taxonomy" id="60492"/>
    <lineage>
        <taxon>Eukaryota</taxon>
        <taxon>Fungi</taxon>
        <taxon>Fungi incertae sedis</taxon>
        <taxon>Mucoromycota</taxon>
        <taxon>Glomeromycotina</taxon>
        <taxon>Glomeromycetes</taxon>
        <taxon>Diversisporales</taxon>
        <taxon>Gigasporaceae</taxon>
        <taxon>Racocetra</taxon>
    </lineage>
</organism>
<reference evidence="2" key="1">
    <citation type="submission" date="2021-06" db="EMBL/GenBank/DDBJ databases">
        <authorList>
            <person name="Kallberg Y."/>
            <person name="Tangrot J."/>
            <person name="Rosling A."/>
        </authorList>
    </citation>
    <scope>NUCLEOTIDE SEQUENCE</scope>
    <source>
        <strain evidence="2">IN212</strain>
    </source>
</reference>
<sequence>QLYQTPVSSPPITPPLLPSNNNNMALQAQDINNLINAIQALDNQIQNQTNAVANNTNRLGQRETKLIKIIPFAGGNQDPVTWIEKFEHIAVANNFTDTRRLQIIPAYLKNEAAIWYTNANQQQAFGY</sequence>
<dbReference type="AlphaFoldDB" id="A0A9N9D8H4"/>
<feature type="coiled-coil region" evidence="1">
    <location>
        <begin position="24"/>
        <end position="58"/>
    </location>
</feature>
<dbReference type="Proteomes" id="UP000789396">
    <property type="component" value="Unassembled WGS sequence"/>
</dbReference>
<dbReference type="OrthoDB" id="2447046at2759"/>
<feature type="non-terminal residue" evidence="2">
    <location>
        <position position="1"/>
    </location>
</feature>
<evidence type="ECO:0000313" key="2">
    <source>
        <dbReference type="EMBL" id="CAG8626590.1"/>
    </source>
</evidence>
<dbReference type="EMBL" id="CAJVPZ010011086">
    <property type="protein sequence ID" value="CAG8626590.1"/>
    <property type="molecule type" value="Genomic_DNA"/>
</dbReference>
<name>A0A9N9D8H4_9GLOM</name>
<keyword evidence="1" id="KW-0175">Coiled coil</keyword>